<accession>A0AAD8C0N1</accession>
<feature type="non-terminal residue" evidence="1">
    <location>
        <position position="1"/>
    </location>
</feature>
<protein>
    <submittedName>
        <fullName evidence="1">Uncharacterized protein</fullName>
    </submittedName>
</protein>
<sequence length="148" mass="16698">SVFCVCNAAIQTEPNDIYCERVLEAIDSCDKAGIQFNSRQQKEIGTILKKNLETILDFLFDFAVDFDPTREQSPTRHRSALRVILNDFKHFSTDEEGETLEQSLDTKLQDDDTVSVLEEAVQAWERYNIAEGQSYVKGSIVKTDAIGG</sequence>
<gene>
    <name evidence="1" type="ORF">Bpfe_006008</name>
</gene>
<reference evidence="1" key="1">
    <citation type="journal article" date="2023" name="PLoS Negl. Trop. Dis.">
        <title>A genome sequence for Biomphalaria pfeifferi, the major vector snail for the human-infecting parasite Schistosoma mansoni.</title>
        <authorList>
            <person name="Bu L."/>
            <person name="Lu L."/>
            <person name="Laidemitt M.R."/>
            <person name="Zhang S.M."/>
            <person name="Mutuku M."/>
            <person name="Mkoji G."/>
            <person name="Steinauer M."/>
            <person name="Loker E.S."/>
        </authorList>
    </citation>
    <scope>NUCLEOTIDE SEQUENCE</scope>
    <source>
        <strain evidence="1">KasaAsao</strain>
    </source>
</reference>
<dbReference type="Proteomes" id="UP001233172">
    <property type="component" value="Unassembled WGS sequence"/>
</dbReference>
<keyword evidence="2" id="KW-1185">Reference proteome</keyword>
<comment type="caution">
    <text evidence="1">The sequence shown here is derived from an EMBL/GenBank/DDBJ whole genome shotgun (WGS) entry which is preliminary data.</text>
</comment>
<reference evidence="1" key="2">
    <citation type="submission" date="2023-04" db="EMBL/GenBank/DDBJ databases">
        <authorList>
            <person name="Bu L."/>
            <person name="Lu L."/>
            <person name="Laidemitt M.R."/>
            <person name="Zhang S.M."/>
            <person name="Mutuku M."/>
            <person name="Mkoji G."/>
            <person name="Steinauer M."/>
            <person name="Loker E.S."/>
        </authorList>
    </citation>
    <scope>NUCLEOTIDE SEQUENCE</scope>
    <source>
        <strain evidence="1">KasaAsao</strain>
        <tissue evidence="1">Whole Snail</tissue>
    </source>
</reference>
<proteinExistence type="predicted"/>
<organism evidence="1 2">
    <name type="scientific">Biomphalaria pfeifferi</name>
    <name type="common">Bloodfluke planorb</name>
    <name type="synonym">Freshwater snail</name>
    <dbReference type="NCBI Taxonomy" id="112525"/>
    <lineage>
        <taxon>Eukaryota</taxon>
        <taxon>Metazoa</taxon>
        <taxon>Spiralia</taxon>
        <taxon>Lophotrochozoa</taxon>
        <taxon>Mollusca</taxon>
        <taxon>Gastropoda</taxon>
        <taxon>Heterobranchia</taxon>
        <taxon>Euthyneura</taxon>
        <taxon>Panpulmonata</taxon>
        <taxon>Hygrophila</taxon>
        <taxon>Lymnaeoidea</taxon>
        <taxon>Planorbidae</taxon>
        <taxon>Biomphalaria</taxon>
    </lineage>
</organism>
<evidence type="ECO:0000313" key="2">
    <source>
        <dbReference type="Proteomes" id="UP001233172"/>
    </source>
</evidence>
<dbReference type="EMBL" id="JASAOG010000017">
    <property type="protein sequence ID" value="KAK0064349.1"/>
    <property type="molecule type" value="Genomic_DNA"/>
</dbReference>
<name>A0AAD8C0N1_BIOPF</name>
<evidence type="ECO:0000313" key="1">
    <source>
        <dbReference type="EMBL" id="KAK0064349.1"/>
    </source>
</evidence>
<dbReference type="AlphaFoldDB" id="A0AAD8C0N1"/>